<dbReference type="Pfam" id="PF01625">
    <property type="entry name" value="PMSR"/>
    <property type="match status" value="1"/>
</dbReference>
<comment type="catalytic activity">
    <reaction evidence="5">
        <text>L-methionyl-[protein] + [thioredoxin]-disulfide + H2O = L-methionyl-(R)-S-oxide-[protein] + [thioredoxin]-dithiol</text>
        <dbReference type="Rhea" id="RHEA:24164"/>
        <dbReference type="Rhea" id="RHEA-COMP:10698"/>
        <dbReference type="Rhea" id="RHEA-COMP:10700"/>
        <dbReference type="Rhea" id="RHEA-COMP:12313"/>
        <dbReference type="Rhea" id="RHEA-COMP:12314"/>
        <dbReference type="ChEBI" id="CHEBI:15377"/>
        <dbReference type="ChEBI" id="CHEBI:16044"/>
        <dbReference type="ChEBI" id="CHEBI:29950"/>
        <dbReference type="ChEBI" id="CHEBI:45764"/>
        <dbReference type="ChEBI" id="CHEBI:50058"/>
        <dbReference type="EC" id="1.8.4.12"/>
    </reaction>
</comment>
<dbReference type="HAMAP" id="MF_01401">
    <property type="entry name" value="MsrA"/>
    <property type="match status" value="1"/>
</dbReference>
<feature type="domain" description="MsrB" evidence="8">
    <location>
        <begin position="1"/>
        <end position="117"/>
    </location>
</feature>
<dbReference type="InterPro" id="IPR050162">
    <property type="entry name" value="MsrA_MetSO_reductase"/>
</dbReference>
<gene>
    <name evidence="7" type="primary">msrA</name>
    <name evidence="9" type="ORF">H9962_09070</name>
</gene>
<dbReference type="NCBIfam" id="NF004036">
    <property type="entry name" value="PRK05508.1"/>
    <property type="match status" value="1"/>
</dbReference>
<name>A0A9D2HDM9_9BACT</name>
<dbReference type="PROSITE" id="PS51790">
    <property type="entry name" value="MSRB"/>
    <property type="match status" value="1"/>
</dbReference>
<organism evidence="9 10">
    <name type="scientific">Candidatus Mailhella merdigallinarum</name>
    <dbReference type="NCBI Taxonomy" id="2838658"/>
    <lineage>
        <taxon>Bacteria</taxon>
        <taxon>Pseudomonadati</taxon>
        <taxon>Thermodesulfobacteriota</taxon>
        <taxon>Desulfovibrionia</taxon>
        <taxon>Desulfovibrionales</taxon>
        <taxon>Desulfovibrionaceae</taxon>
        <taxon>Mailhella</taxon>
    </lineage>
</organism>
<comment type="similarity">
    <text evidence="7">Belongs to the MsrA Met sulfoxide reductase family.</text>
</comment>
<dbReference type="AlphaFoldDB" id="A0A9D2HDM9"/>
<proteinExistence type="inferred from homology"/>
<feature type="active site" evidence="7">
    <location>
        <position position="149"/>
    </location>
</feature>
<evidence type="ECO:0000259" key="8">
    <source>
        <dbReference type="PROSITE" id="PS51790"/>
    </source>
</evidence>
<evidence type="ECO:0000256" key="6">
    <source>
        <dbReference type="ARBA" id="ARBA00048782"/>
    </source>
</evidence>
<evidence type="ECO:0000256" key="5">
    <source>
        <dbReference type="ARBA" id="ARBA00048488"/>
    </source>
</evidence>
<accession>A0A9D2HDM9</accession>
<comment type="caution">
    <text evidence="9">The sequence shown here is derived from an EMBL/GenBank/DDBJ whole genome shotgun (WGS) entry which is preliminary data.</text>
</comment>
<dbReference type="Gene3D" id="2.170.150.20">
    <property type="entry name" value="Peptide methionine sulfoxide reductase"/>
    <property type="match status" value="1"/>
</dbReference>
<dbReference type="SUPFAM" id="SSF55068">
    <property type="entry name" value="Peptide methionine sulfoxide reductase"/>
    <property type="match status" value="1"/>
</dbReference>
<evidence type="ECO:0000313" key="9">
    <source>
        <dbReference type="EMBL" id="HJA09323.1"/>
    </source>
</evidence>
<dbReference type="GO" id="GO:0033743">
    <property type="term" value="F:peptide-methionine (R)-S-oxide reductase activity"/>
    <property type="evidence" value="ECO:0007669"/>
    <property type="project" value="UniProtKB-EC"/>
</dbReference>
<evidence type="ECO:0000256" key="2">
    <source>
        <dbReference type="ARBA" id="ARBA00023268"/>
    </source>
</evidence>
<dbReference type="EMBL" id="DXAN01000028">
    <property type="protein sequence ID" value="HJA09323.1"/>
    <property type="molecule type" value="Genomic_DNA"/>
</dbReference>
<dbReference type="InterPro" id="IPR036509">
    <property type="entry name" value="Met_Sox_Rdtase_MsrA_sf"/>
</dbReference>
<evidence type="ECO:0000256" key="7">
    <source>
        <dbReference type="HAMAP-Rule" id="MF_01401"/>
    </source>
</evidence>
<dbReference type="Gene3D" id="3.30.1060.10">
    <property type="entry name" value="Peptide methionine sulphoxide reductase MsrA"/>
    <property type="match status" value="1"/>
</dbReference>
<dbReference type="InterPro" id="IPR002579">
    <property type="entry name" value="Met_Sox_Rdtase_MsrB_dom"/>
</dbReference>
<dbReference type="Proteomes" id="UP000824225">
    <property type="component" value="Unassembled WGS sequence"/>
</dbReference>
<evidence type="ECO:0000313" key="10">
    <source>
        <dbReference type="Proteomes" id="UP000824225"/>
    </source>
</evidence>
<sequence>MPPLTPEENRVIRDKGTERPFSGRYWNLDETGTYVCRRCGAPLYRSSDKFDAGCGWPSFDDEIPGAVERRPDPDGARIEIVCASCGGHLGHVFEGEHFTPKNTRHCVNSLSLTFRPGESATDADAPNPAGPATPAADRCSGVALFAGGCFWGVEDAFRKTPGVCEAVSGYSGGSTPDPDYEQVCGGRTGHAETVRVTFDPSRVSYEQLARLFFEIHDPTQLDRQGPDVGSQYRSAVFYLDETQKAVAEKLVAKLKMLGYPVVTRIEKAGEFYPAEDYHQRFAERTGRGACHLRVPRFERPAANR</sequence>
<dbReference type="GO" id="GO:0008113">
    <property type="term" value="F:peptide-methionine (S)-S-oxide reductase activity"/>
    <property type="evidence" value="ECO:0007669"/>
    <property type="project" value="UniProtKB-UniRule"/>
</dbReference>
<keyword evidence="1 7" id="KW-0560">Oxidoreductase</keyword>
<dbReference type="InterPro" id="IPR002569">
    <property type="entry name" value="Met_Sox_Rdtase_MsrA_dom"/>
</dbReference>
<comment type="catalytic activity">
    <reaction evidence="6 7">
        <text>[thioredoxin]-disulfide + L-methionine + H2O = L-methionine (S)-S-oxide + [thioredoxin]-dithiol</text>
        <dbReference type="Rhea" id="RHEA:19993"/>
        <dbReference type="Rhea" id="RHEA-COMP:10698"/>
        <dbReference type="Rhea" id="RHEA-COMP:10700"/>
        <dbReference type="ChEBI" id="CHEBI:15377"/>
        <dbReference type="ChEBI" id="CHEBI:29950"/>
        <dbReference type="ChEBI" id="CHEBI:50058"/>
        <dbReference type="ChEBI" id="CHEBI:57844"/>
        <dbReference type="ChEBI" id="CHEBI:58772"/>
        <dbReference type="EC" id="1.8.4.11"/>
    </reaction>
</comment>
<dbReference type="SUPFAM" id="SSF51316">
    <property type="entry name" value="Mss4-like"/>
    <property type="match status" value="1"/>
</dbReference>
<evidence type="ECO:0000256" key="3">
    <source>
        <dbReference type="ARBA" id="ARBA00024679"/>
    </source>
</evidence>
<dbReference type="PANTHER" id="PTHR42799:SF2">
    <property type="entry name" value="MITOCHONDRIAL PEPTIDE METHIONINE SULFOXIDE REDUCTASE"/>
    <property type="match status" value="1"/>
</dbReference>
<keyword evidence="2" id="KW-0511">Multifunctional enzyme</keyword>
<protein>
    <recommendedName>
        <fullName evidence="7">Peptide methionine sulfoxide reductase MsrA</fullName>
        <shortName evidence="7">Protein-methionine-S-oxide reductase</shortName>
        <ecNumber evidence="7">1.8.4.11</ecNumber>
    </recommendedName>
    <alternativeName>
        <fullName evidence="7">Peptide-methionine (S)-S-oxide reductase</fullName>
        <shortName evidence="7">Peptide Met(O) reductase</shortName>
    </alternativeName>
</protein>
<dbReference type="NCBIfam" id="TIGR00401">
    <property type="entry name" value="msrA"/>
    <property type="match status" value="1"/>
</dbReference>
<comment type="catalytic activity">
    <reaction evidence="4 7">
        <text>L-methionyl-[protein] + [thioredoxin]-disulfide + H2O = L-methionyl-(S)-S-oxide-[protein] + [thioredoxin]-dithiol</text>
        <dbReference type="Rhea" id="RHEA:14217"/>
        <dbReference type="Rhea" id="RHEA-COMP:10698"/>
        <dbReference type="Rhea" id="RHEA-COMP:10700"/>
        <dbReference type="Rhea" id="RHEA-COMP:12313"/>
        <dbReference type="Rhea" id="RHEA-COMP:12315"/>
        <dbReference type="ChEBI" id="CHEBI:15377"/>
        <dbReference type="ChEBI" id="CHEBI:16044"/>
        <dbReference type="ChEBI" id="CHEBI:29950"/>
        <dbReference type="ChEBI" id="CHEBI:44120"/>
        <dbReference type="ChEBI" id="CHEBI:50058"/>
        <dbReference type="EC" id="1.8.4.11"/>
    </reaction>
</comment>
<reference evidence="9" key="2">
    <citation type="submission" date="2021-04" db="EMBL/GenBank/DDBJ databases">
        <authorList>
            <person name="Gilroy R."/>
        </authorList>
    </citation>
    <scope>NUCLEOTIDE SEQUENCE</scope>
    <source>
        <strain evidence="9">CHK186-16707</strain>
    </source>
</reference>
<dbReference type="PANTHER" id="PTHR42799">
    <property type="entry name" value="MITOCHONDRIAL PEPTIDE METHIONINE SULFOXIDE REDUCTASE"/>
    <property type="match status" value="1"/>
</dbReference>
<evidence type="ECO:0000256" key="1">
    <source>
        <dbReference type="ARBA" id="ARBA00023002"/>
    </source>
</evidence>
<dbReference type="GO" id="GO:0034599">
    <property type="term" value="P:cellular response to oxidative stress"/>
    <property type="evidence" value="ECO:0007669"/>
    <property type="project" value="TreeGrafter"/>
</dbReference>
<dbReference type="Pfam" id="PF01641">
    <property type="entry name" value="SelR"/>
    <property type="match status" value="1"/>
</dbReference>
<reference evidence="9" key="1">
    <citation type="journal article" date="2021" name="PeerJ">
        <title>Extensive microbial diversity within the chicken gut microbiome revealed by metagenomics and culture.</title>
        <authorList>
            <person name="Gilroy R."/>
            <person name="Ravi A."/>
            <person name="Getino M."/>
            <person name="Pursley I."/>
            <person name="Horton D.L."/>
            <person name="Alikhan N.F."/>
            <person name="Baker D."/>
            <person name="Gharbi K."/>
            <person name="Hall N."/>
            <person name="Watson M."/>
            <person name="Adriaenssens E.M."/>
            <person name="Foster-Nyarko E."/>
            <person name="Jarju S."/>
            <person name="Secka A."/>
            <person name="Antonio M."/>
            <person name="Oren A."/>
            <person name="Chaudhuri R.R."/>
            <person name="La Ragione R."/>
            <person name="Hildebrand F."/>
            <person name="Pallen M.J."/>
        </authorList>
    </citation>
    <scope>NUCLEOTIDE SEQUENCE</scope>
    <source>
        <strain evidence="9">CHK186-16707</strain>
    </source>
</reference>
<comment type="function">
    <text evidence="3 7">Has an important function as a repair enzyme for proteins that have been inactivated by oxidation. Catalyzes the reversible oxidation-reduction of methionine sulfoxide in proteins to methionine.</text>
</comment>
<evidence type="ECO:0000256" key="4">
    <source>
        <dbReference type="ARBA" id="ARBA00047806"/>
    </source>
</evidence>
<dbReference type="InterPro" id="IPR011057">
    <property type="entry name" value="Mss4-like_sf"/>
</dbReference>
<dbReference type="NCBIfam" id="NF004042">
    <property type="entry name" value="PRK05550.1"/>
    <property type="match status" value="1"/>
</dbReference>
<dbReference type="GO" id="GO:0005737">
    <property type="term" value="C:cytoplasm"/>
    <property type="evidence" value="ECO:0007669"/>
    <property type="project" value="TreeGrafter"/>
</dbReference>
<dbReference type="EC" id="1.8.4.11" evidence="7"/>